<evidence type="ECO:0000313" key="1">
    <source>
        <dbReference type="EMBL" id="KAK4231366.1"/>
    </source>
</evidence>
<reference evidence="1" key="2">
    <citation type="submission" date="2023-05" db="EMBL/GenBank/DDBJ databases">
        <authorList>
            <consortium name="Lawrence Berkeley National Laboratory"/>
            <person name="Steindorff A."/>
            <person name="Hensen N."/>
            <person name="Bonometti L."/>
            <person name="Westerberg I."/>
            <person name="Brannstrom I.O."/>
            <person name="Guillou S."/>
            <person name="Cros-Aarteil S."/>
            <person name="Calhoun S."/>
            <person name="Haridas S."/>
            <person name="Kuo A."/>
            <person name="Mondo S."/>
            <person name="Pangilinan J."/>
            <person name="Riley R."/>
            <person name="Labutti K."/>
            <person name="Andreopoulos B."/>
            <person name="Lipzen A."/>
            <person name="Chen C."/>
            <person name="Yanf M."/>
            <person name="Daum C."/>
            <person name="Ng V."/>
            <person name="Clum A."/>
            <person name="Ohm R."/>
            <person name="Martin F."/>
            <person name="Silar P."/>
            <person name="Natvig D."/>
            <person name="Lalanne C."/>
            <person name="Gautier V."/>
            <person name="Ament-Velasquez S.L."/>
            <person name="Kruys A."/>
            <person name="Hutchinson M.I."/>
            <person name="Powell A.J."/>
            <person name="Barry K."/>
            <person name="Miller A.N."/>
            <person name="Grigoriev I.V."/>
            <person name="Debuchy R."/>
            <person name="Gladieux P."/>
            <person name="Thoren M.H."/>
            <person name="Johannesson H."/>
        </authorList>
    </citation>
    <scope>NUCLEOTIDE SEQUENCE</scope>
    <source>
        <strain evidence="1">CBS 990.96</strain>
    </source>
</reference>
<evidence type="ECO:0000313" key="2">
    <source>
        <dbReference type="Proteomes" id="UP001301958"/>
    </source>
</evidence>
<organism evidence="1 2">
    <name type="scientific">Podospora fimiseda</name>
    <dbReference type="NCBI Taxonomy" id="252190"/>
    <lineage>
        <taxon>Eukaryota</taxon>
        <taxon>Fungi</taxon>
        <taxon>Dikarya</taxon>
        <taxon>Ascomycota</taxon>
        <taxon>Pezizomycotina</taxon>
        <taxon>Sordariomycetes</taxon>
        <taxon>Sordariomycetidae</taxon>
        <taxon>Sordariales</taxon>
        <taxon>Podosporaceae</taxon>
        <taxon>Podospora</taxon>
    </lineage>
</organism>
<gene>
    <name evidence="1" type="ORF">QBC38DRAFT_246863</name>
</gene>
<dbReference type="AlphaFoldDB" id="A0AAN7BXB9"/>
<dbReference type="EMBL" id="MU865293">
    <property type="protein sequence ID" value="KAK4231366.1"/>
    <property type="molecule type" value="Genomic_DNA"/>
</dbReference>
<accession>A0AAN7BXB9</accession>
<proteinExistence type="predicted"/>
<sequence>MPSPSVRAGTASSPTMLRVFTNRPGLTLAGLAIAGTALGFQHFSATLRENELRQKNNPLYVSVDRSGGGI</sequence>
<reference evidence="1" key="1">
    <citation type="journal article" date="2023" name="Mol. Phylogenet. Evol.">
        <title>Genome-scale phylogeny and comparative genomics of the fungal order Sordariales.</title>
        <authorList>
            <person name="Hensen N."/>
            <person name="Bonometti L."/>
            <person name="Westerberg I."/>
            <person name="Brannstrom I.O."/>
            <person name="Guillou S."/>
            <person name="Cros-Aarteil S."/>
            <person name="Calhoun S."/>
            <person name="Haridas S."/>
            <person name="Kuo A."/>
            <person name="Mondo S."/>
            <person name="Pangilinan J."/>
            <person name="Riley R."/>
            <person name="LaButti K."/>
            <person name="Andreopoulos B."/>
            <person name="Lipzen A."/>
            <person name="Chen C."/>
            <person name="Yan M."/>
            <person name="Daum C."/>
            <person name="Ng V."/>
            <person name="Clum A."/>
            <person name="Steindorff A."/>
            <person name="Ohm R.A."/>
            <person name="Martin F."/>
            <person name="Silar P."/>
            <person name="Natvig D.O."/>
            <person name="Lalanne C."/>
            <person name="Gautier V."/>
            <person name="Ament-Velasquez S.L."/>
            <person name="Kruys A."/>
            <person name="Hutchinson M.I."/>
            <person name="Powell A.J."/>
            <person name="Barry K."/>
            <person name="Miller A.N."/>
            <person name="Grigoriev I.V."/>
            <person name="Debuchy R."/>
            <person name="Gladieux P."/>
            <person name="Hiltunen Thoren M."/>
            <person name="Johannesson H."/>
        </authorList>
    </citation>
    <scope>NUCLEOTIDE SEQUENCE</scope>
    <source>
        <strain evidence="1">CBS 990.96</strain>
    </source>
</reference>
<dbReference type="Proteomes" id="UP001301958">
    <property type="component" value="Unassembled WGS sequence"/>
</dbReference>
<protein>
    <submittedName>
        <fullName evidence="1">Uncharacterized protein</fullName>
    </submittedName>
</protein>
<comment type="caution">
    <text evidence="1">The sequence shown here is derived from an EMBL/GenBank/DDBJ whole genome shotgun (WGS) entry which is preliminary data.</text>
</comment>
<keyword evidence="2" id="KW-1185">Reference proteome</keyword>
<name>A0AAN7BXB9_9PEZI</name>